<keyword evidence="7" id="KW-1133">Transmembrane helix</keyword>
<protein>
    <recommendedName>
        <fullName evidence="10">Transmembrane 9 superfamily member</fullName>
    </recommendedName>
</protein>
<evidence type="ECO:0000256" key="1">
    <source>
        <dbReference type="ARBA" id="ARBA00004337"/>
    </source>
</evidence>
<dbReference type="Pfam" id="PF02990">
    <property type="entry name" value="EMP70"/>
    <property type="match status" value="1"/>
</dbReference>
<dbReference type="EMBL" id="JBDFQZ010000005">
    <property type="protein sequence ID" value="KAK9725403.1"/>
    <property type="molecule type" value="Genomic_DNA"/>
</dbReference>
<accession>A0AAW1KXZ2</accession>
<evidence type="ECO:0000256" key="8">
    <source>
        <dbReference type="ARBA" id="ARBA00023034"/>
    </source>
</evidence>
<evidence type="ECO:0000256" key="2">
    <source>
        <dbReference type="ARBA" id="ARBA00004653"/>
    </source>
</evidence>
<gene>
    <name evidence="11" type="ORF">RND81_05G141100</name>
</gene>
<evidence type="ECO:0000256" key="10">
    <source>
        <dbReference type="RuleBase" id="RU363079"/>
    </source>
</evidence>
<dbReference type="AlphaFoldDB" id="A0AAW1KXZ2"/>
<keyword evidence="4" id="KW-0812">Transmembrane</keyword>
<name>A0AAW1KXZ2_SAPOF</name>
<dbReference type="GO" id="GO:0000139">
    <property type="term" value="C:Golgi membrane"/>
    <property type="evidence" value="ECO:0007669"/>
    <property type="project" value="UniProtKB-SubCell"/>
</dbReference>
<keyword evidence="9" id="KW-0472">Membrane</keyword>
<evidence type="ECO:0000256" key="5">
    <source>
        <dbReference type="ARBA" id="ARBA00022729"/>
    </source>
</evidence>
<evidence type="ECO:0000256" key="7">
    <source>
        <dbReference type="ARBA" id="ARBA00022989"/>
    </source>
</evidence>
<evidence type="ECO:0000256" key="4">
    <source>
        <dbReference type="ARBA" id="ARBA00022692"/>
    </source>
</evidence>
<feature type="chain" id="PRO_5043109423" description="Transmembrane 9 superfamily member" evidence="10">
    <location>
        <begin position="24"/>
        <end position="211"/>
    </location>
</feature>
<keyword evidence="6" id="KW-0967">Endosome</keyword>
<dbReference type="Proteomes" id="UP001443914">
    <property type="component" value="Unassembled WGS sequence"/>
</dbReference>
<keyword evidence="5 10" id="KW-0732">Signal</keyword>
<dbReference type="PANTHER" id="PTHR10766:SF55">
    <property type="entry name" value="TRANSMEMBRANE 9 SUPERFAMILY MEMBER 4"/>
    <property type="match status" value="1"/>
</dbReference>
<keyword evidence="12" id="KW-1185">Reference proteome</keyword>
<comment type="subcellular location">
    <subcellularLocation>
        <location evidence="1">Endosome membrane</location>
        <topology evidence="1">Multi-pass membrane protein</topology>
    </subcellularLocation>
    <subcellularLocation>
        <location evidence="2">Golgi apparatus membrane</location>
        <topology evidence="2">Multi-pass membrane protein</topology>
    </subcellularLocation>
</comment>
<evidence type="ECO:0000256" key="3">
    <source>
        <dbReference type="ARBA" id="ARBA00005227"/>
    </source>
</evidence>
<comment type="caution">
    <text evidence="11">The sequence shown here is derived from an EMBL/GenBank/DDBJ whole genome shotgun (WGS) entry which is preliminary data.</text>
</comment>
<dbReference type="InterPro" id="IPR004240">
    <property type="entry name" value="EMP70"/>
</dbReference>
<comment type="similarity">
    <text evidence="3 10">Belongs to the nonaspanin (TM9SF) (TC 9.A.2) family.</text>
</comment>
<dbReference type="PANTHER" id="PTHR10766">
    <property type="entry name" value="TRANSMEMBRANE 9 SUPERFAMILY PROTEIN"/>
    <property type="match status" value="1"/>
</dbReference>
<evidence type="ECO:0000256" key="6">
    <source>
        <dbReference type="ARBA" id="ARBA00022753"/>
    </source>
</evidence>
<evidence type="ECO:0000256" key="9">
    <source>
        <dbReference type="ARBA" id="ARBA00023136"/>
    </source>
</evidence>
<sequence length="211" mass="24092">MGSFGNLGFWVLLICMAFQSVFGFYLPGSYPHKYKVGDPLSVKVNSLTLIDTEIPYKYYSLPFCKPKEGVKDSDENLGEFLMDDRIENSPYRLKMFKNETEILLCKTNPLSADEYKLFTTRIDEMYQVNVIIDNLPAIRYTKRDDLLLRWTGYPVGVKVENAYYVLNHLKFTVLVHKYDQSPILTGSADGLDMIPEAGGSAKLGTWLLVSR</sequence>
<keyword evidence="8" id="KW-0333">Golgi apparatus</keyword>
<dbReference type="GO" id="GO:0072657">
    <property type="term" value="P:protein localization to membrane"/>
    <property type="evidence" value="ECO:0007669"/>
    <property type="project" value="TreeGrafter"/>
</dbReference>
<dbReference type="GO" id="GO:0010008">
    <property type="term" value="C:endosome membrane"/>
    <property type="evidence" value="ECO:0007669"/>
    <property type="project" value="UniProtKB-SubCell"/>
</dbReference>
<organism evidence="11 12">
    <name type="scientific">Saponaria officinalis</name>
    <name type="common">Common soapwort</name>
    <name type="synonym">Lychnis saponaria</name>
    <dbReference type="NCBI Taxonomy" id="3572"/>
    <lineage>
        <taxon>Eukaryota</taxon>
        <taxon>Viridiplantae</taxon>
        <taxon>Streptophyta</taxon>
        <taxon>Embryophyta</taxon>
        <taxon>Tracheophyta</taxon>
        <taxon>Spermatophyta</taxon>
        <taxon>Magnoliopsida</taxon>
        <taxon>eudicotyledons</taxon>
        <taxon>Gunneridae</taxon>
        <taxon>Pentapetalae</taxon>
        <taxon>Caryophyllales</taxon>
        <taxon>Caryophyllaceae</taxon>
        <taxon>Caryophylleae</taxon>
        <taxon>Saponaria</taxon>
    </lineage>
</organism>
<reference evidence="11" key="1">
    <citation type="submission" date="2024-03" db="EMBL/GenBank/DDBJ databases">
        <title>WGS assembly of Saponaria officinalis var. Norfolk2.</title>
        <authorList>
            <person name="Jenkins J."/>
            <person name="Shu S."/>
            <person name="Grimwood J."/>
            <person name="Barry K."/>
            <person name="Goodstein D."/>
            <person name="Schmutz J."/>
            <person name="Leebens-Mack J."/>
            <person name="Osbourn A."/>
        </authorList>
    </citation>
    <scope>NUCLEOTIDE SEQUENCE [LARGE SCALE GENOMIC DNA]</scope>
    <source>
        <strain evidence="11">JIC</strain>
    </source>
</reference>
<proteinExistence type="inferred from homology"/>
<feature type="signal peptide" evidence="10">
    <location>
        <begin position="1"/>
        <end position="23"/>
    </location>
</feature>
<evidence type="ECO:0000313" key="12">
    <source>
        <dbReference type="Proteomes" id="UP001443914"/>
    </source>
</evidence>
<evidence type="ECO:0000313" key="11">
    <source>
        <dbReference type="EMBL" id="KAK9725403.1"/>
    </source>
</evidence>